<dbReference type="PANTHER" id="PTHR43546:SF9">
    <property type="entry name" value="L-ASCORBATE-6-PHOSPHATE LACTONASE ULAG-RELATED"/>
    <property type="match status" value="1"/>
</dbReference>
<accession>A0A9D5Q8M5</accession>
<dbReference type="EC" id="3.1.1.-" evidence="2"/>
<dbReference type="Proteomes" id="UP000649604">
    <property type="component" value="Unassembled WGS sequence"/>
</dbReference>
<evidence type="ECO:0000313" key="2">
    <source>
        <dbReference type="EMBL" id="MBD3327628.1"/>
    </source>
</evidence>
<dbReference type="SUPFAM" id="SSF56281">
    <property type="entry name" value="Metallo-hydrolase/oxidoreductase"/>
    <property type="match status" value="1"/>
</dbReference>
<keyword evidence="1 2" id="KW-0378">Hydrolase</keyword>
<dbReference type="InterPro" id="IPR036866">
    <property type="entry name" value="RibonucZ/Hydroxyglut_hydro"/>
</dbReference>
<gene>
    <name evidence="2" type="primary">ulaG</name>
    <name evidence="2" type="ORF">GF339_23800</name>
</gene>
<dbReference type="Pfam" id="PF13483">
    <property type="entry name" value="Lactamase_B_3"/>
    <property type="match status" value="1"/>
</dbReference>
<name>A0A9D5Q8M5_9BACT</name>
<organism evidence="2 3">
    <name type="scientific">candidate division KSB3 bacterium</name>
    <dbReference type="NCBI Taxonomy" id="2044937"/>
    <lineage>
        <taxon>Bacteria</taxon>
        <taxon>candidate division KSB3</taxon>
    </lineage>
</organism>
<protein>
    <submittedName>
        <fullName evidence="2">L-ascorbate 6-phosphate lactonase</fullName>
        <ecNumber evidence="2">3.1.1.-</ecNumber>
    </submittedName>
</protein>
<proteinExistence type="predicted"/>
<evidence type="ECO:0000256" key="1">
    <source>
        <dbReference type="ARBA" id="ARBA00022801"/>
    </source>
</evidence>
<sequence length="354" mass="40674">MATYNVHEIDRDRWLRDVFPEWGTWLNEEIEATTVPEGKFAMWWLACTGIWFKTPGNANFTVDFWAGRGRSGHTLPPYEERKDFQITRLTGARDVPPFLRMSPHVIDPFAIKNLDALLASHIHDDHIDPYVAASAVKNTEAVFVGPQLCVDMWVEWGVPKERTVVLKPGDTYRIKDAEITAVESFDRTALLTPPPTGDLRGKMPPDMDERAVNYVIKMPGGSVYHSGDSHFSDRYFKHGRDYDIDVCFTSYGENAPGATDKITASDCLRVAENLRTKVLIPYHYDMWANQLVDPNELRLLYEFNKYRLKFNLFIWKVGGKFVYPDDKDKERYQHPKGGEDAFTDEPNLPFPAFL</sequence>
<dbReference type="GO" id="GO:0016787">
    <property type="term" value="F:hydrolase activity"/>
    <property type="evidence" value="ECO:0007669"/>
    <property type="project" value="UniProtKB-KW"/>
</dbReference>
<dbReference type="InterPro" id="IPR050114">
    <property type="entry name" value="UPF0173_UPF0282_UlaG_hydrolase"/>
</dbReference>
<evidence type="ECO:0000313" key="3">
    <source>
        <dbReference type="Proteomes" id="UP000649604"/>
    </source>
</evidence>
<reference evidence="2" key="1">
    <citation type="submission" date="2019-11" db="EMBL/GenBank/DDBJ databases">
        <title>Microbial mats filling the niche in hypersaline microbial mats.</title>
        <authorList>
            <person name="Wong H.L."/>
            <person name="Macleod F.I."/>
            <person name="White R.A. III"/>
            <person name="Burns B.P."/>
        </authorList>
    </citation>
    <scope>NUCLEOTIDE SEQUENCE</scope>
    <source>
        <strain evidence="2">Rbin_158</strain>
    </source>
</reference>
<dbReference type="AlphaFoldDB" id="A0A9D5Q8M5"/>
<comment type="caution">
    <text evidence="2">The sequence shown here is derived from an EMBL/GenBank/DDBJ whole genome shotgun (WGS) entry which is preliminary data.</text>
</comment>
<dbReference type="EMBL" id="WJJP01000766">
    <property type="protein sequence ID" value="MBD3327628.1"/>
    <property type="molecule type" value="Genomic_DNA"/>
</dbReference>
<dbReference type="Gene3D" id="3.60.15.10">
    <property type="entry name" value="Ribonuclease Z/Hydroxyacylglutathione hydrolase-like"/>
    <property type="match status" value="1"/>
</dbReference>
<dbReference type="PANTHER" id="PTHR43546">
    <property type="entry name" value="UPF0173 METAL-DEPENDENT HYDROLASE MJ1163-RELATED"/>
    <property type="match status" value="1"/>
</dbReference>
<dbReference type="NCBIfam" id="NF008688">
    <property type="entry name" value="PRK11709.1"/>
    <property type="match status" value="1"/>
</dbReference>